<dbReference type="InterPro" id="IPR058701">
    <property type="entry name" value="PhiTE_072-like"/>
</dbReference>
<evidence type="ECO:0000313" key="2">
    <source>
        <dbReference type="Proteomes" id="UP000033500"/>
    </source>
</evidence>
<name>A0A0F4T4I1_PSEFL</name>
<accession>A0A0F4T4I1</accession>
<dbReference type="RefSeq" id="WP_046048597.1">
    <property type="nucleotide sequence ID" value="NZ_LACD01000029.1"/>
</dbReference>
<dbReference type="PATRIC" id="fig|294.131.peg.3526"/>
<comment type="caution">
    <text evidence="1">The sequence shown here is derived from an EMBL/GenBank/DDBJ whole genome shotgun (WGS) entry which is preliminary data.</text>
</comment>
<proteinExistence type="predicted"/>
<organism evidence="1 2">
    <name type="scientific">Pseudomonas fluorescens</name>
    <dbReference type="NCBI Taxonomy" id="294"/>
    <lineage>
        <taxon>Bacteria</taxon>
        <taxon>Pseudomonadati</taxon>
        <taxon>Pseudomonadota</taxon>
        <taxon>Gammaproteobacteria</taxon>
        <taxon>Pseudomonadales</taxon>
        <taxon>Pseudomonadaceae</taxon>
        <taxon>Pseudomonas</taxon>
    </lineage>
</organism>
<evidence type="ECO:0000313" key="1">
    <source>
        <dbReference type="EMBL" id="KJZ38994.1"/>
    </source>
</evidence>
<dbReference type="AlphaFoldDB" id="A0A0F4T4I1"/>
<dbReference type="Proteomes" id="UP000033500">
    <property type="component" value="Unassembled WGS sequence"/>
</dbReference>
<reference evidence="1 2" key="1">
    <citation type="submission" date="2015-03" db="EMBL/GenBank/DDBJ databases">
        <title>Comparative genomics of Pseudomonas insights into diversity of traits involved in vanlence and defense.</title>
        <authorList>
            <person name="Qin Y."/>
        </authorList>
    </citation>
    <scope>NUCLEOTIDE SEQUENCE [LARGE SCALE GENOMIC DNA]</scope>
    <source>
        <strain evidence="1 2">C3</strain>
    </source>
</reference>
<sequence>MPTENKIADLLKVERSTVTKLVITGAPRLDPITVFLEDFGRRDCPTESNPNYQTAQGKITINCWDKSWNAYWGGMGPRTVAQFVANCGWDYVLNCLDRGISSTRFSGDALHTLAKKCILQRRRQQTGRHDWELGELSKGEARELWHDIDDLRSIESSNECWHHSKLLTELFGEEWRYPVGDRAIEENHKFTYLRRVVEAVHEALRQEH</sequence>
<dbReference type="EMBL" id="LACD01000029">
    <property type="protein sequence ID" value="KJZ38994.1"/>
    <property type="molecule type" value="Genomic_DNA"/>
</dbReference>
<gene>
    <name evidence="1" type="ORF">VC34_23040</name>
</gene>
<dbReference type="Pfam" id="PF26211">
    <property type="entry name" value="Phage_phiTE_072"/>
    <property type="match status" value="1"/>
</dbReference>
<protein>
    <submittedName>
        <fullName evidence="1">Uncharacterized protein</fullName>
    </submittedName>
</protein>